<feature type="domain" description="DUF5060" evidence="3">
    <location>
        <begin position="35"/>
        <end position="103"/>
    </location>
</feature>
<feature type="signal peptide" evidence="1">
    <location>
        <begin position="1"/>
        <end position="19"/>
    </location>
</feature>
<dbReference type="SUPFAM" id="SSF51445">
    <property type="entry name" value="(Trans)glycosidases"/>
    <property type="match status" value="1"/>
</dbReference>
<dbReference type="PANTHER" id="PTHR37836">
    <property type="entry name" value="LMO1036 PROTEIN"/>
    <property type="match status" value="1"/>
</dbReference>
<dbReference type="EMBL" id="JANUCP010000003">
    <property type="protein sequence ID" value="MCS3919701.1"/>
    <property type="molecule type" value="Genomic_DNA"/>
</dbReference>
<dbReference type="InterPro" id="IPR017853">
    <property type="entry name" value="GH"/>
</dbReference>
<feature type="chain" id="PRO_5047293724" description="DUF5060 domain-containing protein" evidence="1">
    <location>
        <begin position="20"/>
        <end position="518"/>
    </location>
</feature>
<dbReference type="PANTHER" id="PTHR37836:SF2">
    <property type="entry name" value="DUF4038 DOMAIN-CONTAINING PROTEIN"/>
    <property type="match status" value="1"/>
</dbReference>
<keyword evidence="5" id="KW-1185">Reference proteome</keyword>
<evidence type="ECO:0000313" key="4">
    <source>
        <dbReference type="EMBL" id="MCS3919701.1"/>
    </source>
</evidence>
<dbReference type="InterPro" id="IPR013783">
    <property type="entry name" value="Ig-like_fold"/>
</dbReference>
<gene>
    <name evidence="4" type="ORF">M2350_002114</name>
</gene>
<proteinExistence type="predicted"/>
<keyword evidence="1" id="KW-0732">Signal</keyword>
<name>A0ABT2EP36_9BACT</name>
<dbReference type="Pfam" id="PF16586">
    <property type="entry name" value="DUF5060"/>
    <property type="match status" value="1"/>
</dbReference>
<evidence type="ECO:0000259" key="2">
    <source>
        <dbReference type="Pfam" id="PF12904"/>
    </source>
</evidence>
<evidence type="ECO:0000313" key="5">
    <source>
        <dbReference type="Proteomes" id="UP001204798"/>
    </source>
</evidence>
<dbReference type="Gene3D" id="3.20.20.80">
    <property type="entry name" value="Glycosidases"/>
    <property type="match status" value="1"/>
</dbReference>
<comment type="caution">
    <text evidence="4">The sequence shown here is derived from an EMBL/GenBank/DDBJ whole genome shotgun (WGS) entry which is preliminary data.</text>
</comment>
<evidence type="ECO:0008006" key="6">
    <source>
        <dbReference type="Google" id="ProtNLM"/>
    </source>
</evidence>
<reference evidence="4 5" key="1">
    <citation type="submission" date="2022-08" db="EMBL/GenBank/DDBJ databases">
        <title>Bacterial and archaeal communities from various locations to study Microbial Dark Matter (Phase II).</title>
        <authorList>
            <person name="Stepanauskas R."/>
        </authorList>
    </citation>
    <scope>NUCLEOTIDE SEQUENCE [LARGE SCALE GENOMIC DNA]</scope>
    <source>
        <strain evidence="4 5">PD1</strain>
    </source>
</reference>
<dbReference type="InterPro" id="IPR032260">
    <property type="entry name" value="DUF5060"/>
</dbReference>
<protein>
    <recommendedName>
        <fullName evidence="6">DUF5060 domain-containing protein</fullName>
    </recommendedName>
</protein>
<feature type="domain" description="Putative collagen-binding" evidence="2">
    <location>
        <begin position="454"/>
        <end position="497"/>
    </location>
</feature>
<dbReference type="Gene3D" id="2.60.40.10">
    <property type="entry name" value="Immunoglobulins"/>
    <property type="match status" value="1"/>
</dbReference>
<evidence type="ECO:0000259" key="3">
    <source>
        <dbReference type="Pfam" id="PF16586"/>
    </source>
</evidence>
<evidence type="ECO:0000256" key="1">
    <source>
        <dbReference type="SAM" id="SignalP"/>
    </source>
</evidence>
<dbReference type="RefSeq" id="WP_259096418.1">
    <property type="nucleotide sequence ID" value="NZ_CP130454.1"/>
</dbReference>
<organism evidence="4 5">
    <name type="scientific">Candidatus Fervidibacter sacchari</name>
    <dbReference type="NCBI Taxonomy" id="1448929"/>
    <lineage>
        <taxon>Bacteria</taxon>
        <taxon>Candidatus Fervidibacterota</taxon>
        <taxon>Candidatus Fervidibacter</taxon>
    </lineage>
</organism>
<dbReference type="Proteomes" id="UP001204798">
    <property type="component" value="Unassembled WGS sequence"/>
</dbReference>
<sequence length="518" mass="60030">MRIWLIAILLLSTCTPHIAPRTQSFLAAQVRAPTKVGKWEMWEATLKSSRRYFNPFTEVTIVATFRSPSGKVYEVEGFYDGEQTWKVRFMPDEIGQWRWFIRSEPPDEQLSASGRFECVQSKLRGPLRVHPQNPLWFAFADGTPVYLLAFHLWNLDAMDERTLTKTLDFLRERGFNAIVGPHLSPERMAWEKLPDGKIAFDRFDLSVWQGLDRALRLIAERGMVVIPFSIIGGTNRLPKPPPNALDLLLRYWVARWQGFWNATFQPTSEWEEGYSEQEILAIGERLYELTHGRFLISVHSLKASNERVQRARWFGYHTVQDKLTDWNFGKYKWFAELFARVPKPIFAHECLWEGNFYQREAGLDVDNMRKAAWTIALSGGQINYADEVVPPRRWQRHEDVGVTFSELGVKTKPLGQLYEALTHLARFMRSLPFWRMRPYPELASTGVCLAELGQIYAVYAPKGETVRLDLTKTKANFKFRWFNTRTGKWVEGGTVSFQSHNGAIATFLYSAFKVHKTA</sequence>
<dbReference type="InterPro" id="IPR024749">
    <property type="entry name" value="Collagen-bd_put"/>
</dbReference>
<accession>A0ABT2EP36</accession>
<dbReference type="Pfam" id="PF12904">
    <property type="entry name" value="Collagen_bind_2"/>
    <property type="match status" value="1"/>
</dbReference>